<accession>A0A0J7K2G6</accession>
<dbReference type="SUPFAM" id="SSF53098">
    <property type="entry name" value="Ribonuclease H-like"/>
    <property type="match status" value="1"/>
</dbReference>
<gene>
    <name evidence="2" type="ORF">RF55_17444</name>
</gene>
<sequence>MGRRIADGPWTVIATDIIGLLPRSKAGFQYILVIQDLFTKWVECKALRSATGSKISEALEELVISQWGAPKFLLTDNGTEFLNKVIKAFTEEHNITHTTVPPYHPKANPVERVNRISKTMIISFIDKDHRAWDELSVGRIIRNDNNYTLQ</sequence>
<dbReference type="InterPro" id="IPR036397">
    <property type="entry name" value="RNaseH_sf"/>
</dbReference>
<protein>
    <submittedName>
        <fullName evidence="2">Reverse ribonuclease integrase</fullName>
    </submittedName>
</protein>
<dbReference type="PaxDb" id="67767-A0A0J7K2G6"/>
<dbReference type="InterPro" id="IPR012337">
    <property type="entry name" value="RNaseH-like_sf"/>
</dbReference>
<dbReference type="Pfam" id="PF00665">
    <property type="entry name" value="rve"/>
    <property type="match status" value="1"/>
</dbReference>
<dbReference type="Proteomes" id="UP000036403">
    <property type="component" value="Unassembled WGS sequence"/>
</dbReference>
<dbReference type="PANTHER" id="PTHR37984:SF5">
    <property type="entry name" value="PROTEIN NYNRIN-LIKE"/>
    <property type="match status" value="1"/>
</dbReference>
<feature type="domain" description="Integrase catalytic" evidence="1">
    <location>
        <begin position="5"/>
        <end position="150"/>
    </location>
</feature>
<dbReference type="InterPro" id="IPR001584">
    <property type="entry name" value="Integrase_cat-core"/>
</dbReference>
<reference evidence="2 3" key="1">
    <citation type="submission" date="2015-04" db="EMBL/GenBank/DDBJ databases">
        <title>Lasius niger genome sequencing.</title>
        <authorList>
            <person name="Konorov E.A."/>
            <person name="Nikitin M.A."/>
            <person name="Kirill M.V."/>
            <person name="Chang P."/>
        </authorList>
    </citation>
    <scope>NUCLEOTIDE SEQUENCE [LARGE SCALE GENOMIC DNA]</scope>
    <source>
        <tissue evidence="2">Whole</tissue>
    </source>
</reference>
<dbReference type="EMBL" id="LBMM01015931">
    <property type="protein sequence ID" value="KMQ84618.1"/>
    <property type="molecule type" value="Genomic_DNA"/>
</dbReference>
<dbReference type="OrthoDB" id="7697376at2759"/>
<dbReference type="PROSITE" id="PS50994">
    <property type="entry name" value="INTEGRASE"/>
    <property type="match status" value="1"/>
</dbReference>
<organism evidence="2 3">
    <name type="scientific">Lasius niger</name>
    <name type="common">Black garden ant</name>
    <dbReference type="NCBI Taxonomy" id="67767"/>
    <lineage>
        <taxon>Eukaryota</taxon>
        <taxon>Metazoa</taxon>
        <taxon>Ecdysozoa</taxon>
        <taxon>Arthropoda</taxon>
        <taxon>Hexapoda</taxon>
        <taxon>Insecta</taxon>
        <taxon>Pterygota</taxon>
        <taxon>Neoptera</taxon>
        <taxon>Endopterygota</taxon>
        <taxon>Hymenoptera</taxon>
        <taxon>Apocrita</taxon>
        <taxon>Aculeata</taxon>
        <taxon>Formicoidea</taxon>
        <taxon>Formicidae</taxon>
        <taxon>Formicinae</taxon>
        <taxon>Lasius</taxon>
        <taxon>Lasius</taxon>
    </lineage>
</organism>
<evidence type="ECO:0000313" key="3">
    <source>
        <dbReference type="Proteomes" id="UP000036403"/>
    </source>
</evidence>
<comment type="caution">
    <text evidence="2">The sequence shown here is derived from an EMBL/GenBank/DDBJ whole genome shotgun (WGS) entry which is preliminary data.</text>
</comment>
<name>A0A0J7K2G6_LASNI</name>
<evidence type="ECO:0000259" key="1">
    <source>
        <dbReference type="PROSITE" id="PS50994"/>
    </source>
</evidence>
<dbReference type="GO" id="GO:0003676">
    <property type="term" value="F:nucleic acid binding"/>
    <property type="evidence" value="ECO:0007669"/>
    <property type="project" value="InterPro"/>
</dbReference>
<dbReference type="PANTHER" id="PTHR37984">
    <property type="entry name" value="PROTEIN CBG26694"/>
    <property type="match status" value="1"/>
</dbReference>
<dbReference type="STRING" id="67767.A0A0J7K2G6"/>
<dbReference type="GO" id="GO:0015074">
    <property type="term" value="P:DNA integration"/>
    <property type="evidence" value="ECO:0007669"/>
    <property type="project" value="InterPro"/>
</dbReference>
<evidence type="ECO:0000313" key="2">
    <source>
        <dbReference type="EMBL" id="KMQ84618.1"/>
    </source>
</evidence>
<proteinExistence type="predicted"/>
<dbReference type="Gene3D" id="3.30.420.10">
    <property type="entry name" value="Ribonuclease H-like superfamily/Ribonuclease H"/>
    <property type="match status" value="1"/>
</dbReference>
<keyword evidence="3" id="KW-1185">Reference proteome</keyword>
<dbReference type="InterPro" id="IPR050951">
    <property type="entry name" value="Retrovirus_Pol_polyprotein"/>
</dbReference>
<dbReference type="AlphaFoldDB" id="A0A0J7K2G6"/>